<gene>
    <name evidence="2" type="ORF">LPJ61_002918</name>
</gene>
<name>A0A9W7YE21_9FUNG</name>
<feature type="region of interest" description="Disordered" evidence="1">
    <location>
        <begin position="63"/>
        <end position="90"/>
    </location>
</feature>
<dbReference type="EMBL" id="JANBOI010000430">
    <property type="protein sequence ID" value="KAJ1730619.1"/>
    <property type="molecule type" value="Genomic_DNA"/>
</dbReference>
<evidence type="ECO:0000313" key="2">
    <source>
        <dbReference type="EMBL" id="KAJ1730619.1"/>
    </source>
</evidence>
<comment type="caution">
    <text evidence="2">The sequence shown here is derived from an EMBL/GenBank/DDBJ whole genome shotgun (WGS) entry which is preliminary data.</text>
</comment>
<organism evidence="2 3">
    <name type="scientific">Coemansia biformis</name>
    <dbReference type="NCBI Taxonomy" id="1286918"/>
    <lineage>
        <taxon>Eukaryota</taxon>
        <taxon>Fungi</taxon>
        <taxon>Fungi incertae sedis</taxon>
        <taxon>Zoopagomycota</taxon>
        <taxon>Kickxellomycotina</taxon>
        <taxon>Kickxellomycetes</taxon>
        <taxon>Kickxellales</taxon>
        <taxon>Kickxellaceae</taxon>
        <taxon>Coemansia</taxon>
    </lineage>
</organism>
<accession>A0A9W7YE21</accession>
<dbReference type="AlphaFoldDB" id="A0A9W7YE21"/>
<evidence type="ECO:0000256" key="1">
    <source>
        <dbReference type="SAM" id="MobiDB-lite"/>
    </source>
</evidence>
<proteinExistence type="predicted"/>
<reference evidence="2" key="1">
    <citation type="submission" date="2022-07" db="EMBL/GenBank/DDBJ databases">
        <title>Phylogenomic reconstructions and comparative analyses of Kickxellomycotina fungi.</title>
        <authorList>
            <person name="Reynolds N.K."/>
            <person name="Stajich J.E."/>
            <person name="Barry K."/>
            <person name="Grigoriev I.V."/>
            <person name="Crous P."/>
            <person name="Smith M.E."/>
        </authorList>
    </citation>
    <scope>NUCLEOTIDE SEQUENCE</scope>
    <source>
        <strain evidence="2">BCRC 34381</strain>
    </source>
</reference>
<evidence type="ECO:0000313" key="3">
    <source>
        <dbReference type="Proteomes" id="UP001143981"/>
    </source>
</evidence>
<keyword evidence="3" id="KW-1185">Reference proteome</keyword>
<dbReference type="Proteomes" id="UP001143981">
    <property type="component" value="Unassembled WGS sequence"/>
</dbReference>
<protein>
    <submittedName>
        <fullName evidence="2">Uncharacterized protein</fullName>
    </submittedName>
</protein>
<sequence>MPALDTPVHVGLQAGPAVLEAAAVPGMLSVASAIDSCPAASLYSVHAGPDASAPTASAAVLDADVGSAEKRPEKPLGELASSSGGSEPIKALPSMAAHAVGGALTAAK</sequence>
<feature type="compositionally biased region" description="Basic and acidic residues" evidence="1">
    <location>
        <begin position="67"/>
        <end position="76"/>
    </location>
</feature>